<dbReference type="Proteomes" id="UP000814033">
    <property type="component" value="Unassembled WGS sequence"/>
</dbReference>
<reference evidence="1" key="2">
    <citation type="journal article" date="2022" name="New Phytol.">
        <title>Evolutionary transition to the ectomycorrhizal habit in the genomes of a hyperdiverse lineage of mushroom-forming fungi.</title>
        <authorList>
            <person name="Looney B."/>
            <person name="Miyauchi S."/>
            <person name="Morin E."/>
            <person name="Drula E."/>
            <person name="Courty P.E."/>
            <person name="Kohler A."/>
            <person name="Kuo A."/>
            <person name="LaButti K."/>
            <person name="Pangilinan J."/>
            <person name="Lipzen A."/>
            <person name="Riley R."/>
            <person name="Andreopoulos W."/>
            <person name="He G."/>
            <person name="Johnson J."/>
            <person name="Nolan M."/>
            <person name="Tritt A."/>
            <person name="Barry K.W."/>
            <person name="Grigoriev I.V."/>
            <person name="Nagy L.G."/>
            <person name="Hibbett D."/>
            <person name="Henrissat B."/>
            <person name="Matheny P.B."/>
            <person name="Labbe J."/>
            <person name="Martin F.M."/>
        </authorList>
    </citation>
    <scope>NUCLEOTIDE SEQUENCE</scope>
    <source>
        <strain evidence="1">FP105234-sp</strain>
    </source>
</reference>
<evidence type="ECO:0000313" key="1">
    <source>
        <dbReference type="EMBL" id="KAI0048759.1"/>
    </source>
</evidence>
<protein>
    <submittedName>
        <fullName evidence="1">Uncharacterized protein</fullName>
    </submittedName>
</protein>
<name>A0ACB8RWW6_9AGAM</name>
<reference evidence="1" key="1">
    <citation type="submission" date="2021-02" db="EMBL/GenBank/DDBJ databases">
        <authorList>
            <consortium name="DOE Joint Genome Institute"/>
            <person name="Ahrendt S."/>
            <person name="Looney B.P."/>
            <person name="Miyauchi S."/>
            <person name="Morin E."/>
            <person name="Drula E."/>
            <person name="Courty P.E."/>
            <person name="Chicoki N."/>
            <person name="Fauchery L."/>
            <person name="Kohler A."/>
            <person name="Kuo A."/>
            <person name="Labutti K."/>
            <person name="Pangilinan J."/>
            <person name="Lipzen A."/>
            <person name="Riley R."/>
            <person name="Andreopoulos W."/>
            <person name="He G."/>
            <person name="Johnson J."/>
            <person name="Barry K.W."/>
            <person name="Grigoriev I.V."/>
            <person name="Nagy L."/>
            <person name="Hibbett D."/>
            <person name="Henrissat B."/>
            <person name="Matheny P.B."/>
            <person name="Labbe J."/>
            <person name="Martin F."/>
        </authorList>
    </citation>
    <scope>NUCLEOTIDE SEQUENCE</scope>
    <source>
        <strain evidence="1">FP105234-sp</strain>
    </source>
</reference>
<organism evidence="1 2">
    <name type="scientific">Auriscalpium vulgare</name>
    <dbReference type="NCBI Taxonomy" id="40419"/>
    <lineage>
        <taxon>Eukaryota</taxon>
        <taxon>Fungi</taxon>
        <taxon>Dikarya</taxon>
        <taxon>Basidiomycota</taxon>
        <taxon>Agaricomycotina</taxon>
        <taxon>Agaricomycetes</taxon>
        <taxon>Russulales</taxon>
        <taxon>Auriscalpiaceae</taxon>
        <taxon>Auriscalpium</taxon>
    </lineage>
</organism>
<keyword evidence="2" id="KW-1185">Reference proteome</keyword>
<gene>
    <name evidence="1" type="ORF">FA95DRAFT_1012494</name>
</gene>
<sequence length="712" mass="77672">MPVPTSSHLSSRRRDALALLGLSSSAGPDDIKAAYRKQVLVYHPDRQQHDKEAATRTFIQIHEAYKLLIDSEDARASLKRRPSLRPEPEAEEQHARERDDSPGHADPQASSDDDQPRQAPSDDPPAQAPLSRSPSSQPPPQGQPQSQTPASESTSSQPPTSQSHTSPPPSSPHARSRTPSPNPHLFEAPRTPPSTPSESPPREESAAQPTTRAGVAPSAPPQSAPRNPQFHTPSAPPNSPAPRPPNAERTEPRVVTPPSFKEAATQSRYSSRPDSRYATNPDTYFTKPSPGAIYANTGYSPGPRYAFLDDDRPLPASAFESDGPTYKSPETRYATMPDSYFPNPITSPMPSVSGHSPGPRPHAFEEDLPLPPGVFEEDDEPFQRSSGSRYATQPDSYFPKPSPGGMPSSSGFSPGPRYAFMDDELPAAAFPDDTPTYKSPGTRYAMFPDDEYSRQAPVRQASRYASHPRYSARPSRQKDTEREARNDTLLNAFYSPRSQSTGTRYATVPDAFFPTPSPGARYNDIYSPGPRSAYLPEDPSPNPLYSPPYKSPETRYATNPDEHYTKPAAPASSEPIVEDRGRTPRRRPPRAPSPPPPTPSAPLPTDGVPQAQGKEDKRRRPKRYRERSTSAPLRCVNVDSPVEGSRHASLGPAPALSATISGSSQPGPLPDVKVTQDRQRSLSPQRRERKQHLVPKTGPSPLSSRSRSCTTA</sequence>
<dbReference type="EMBL" id="MU275882">
    <property type="protein sequence ID" value="KAI0048759.1"/>
    <property type="molecule type" value="Genomic_DNA"/>
</dbReference>
<comment type="caution">
    <text evidence="1">The sequence shown here is derived from an EMBL/GenBank/DDBJ whole genome shotgun (WGS) entry which is preliminary data.</text>
</comment>
<evidence type="ECO:0000313" key="2">
    <source>
        <dbReference type="Proteomes" id="UP000814033"/>
    </source>
</evidence>
<accession>A0ACB8RWW6</accession>
<proteinExistence type="predicted"/>